<comment type="caution">
    <text evidence="1">The sequence shown here is derived from an EMBL/GenBank/DDBJ whole genome shotgun (WGS) entry which is preliminary data.</text>
</comment>
<reference evidence="1" key="1">
    <citation type="journal article" date="2017" name="Appl. Environ. Microbiol.">
        <title>Molecular characterization of an Endozoicomonas-like organism causing infection in king scallop Pecten maximus L.</title>
        <authorList>
            <person name="Cano I."/>
            <person name="van Aerle R."/>
            <person name="Ross S."/>
            <person name="Verner-Jeffreys D.W."/>
            <person name="Paley R.K."/>
            <person name="Rimmer G."/>
            <person name="Ryder D."/>
            <person name="Hooper P."/>
            <person name="Stone D."/>
            <person name="Feist S.W."/>
        </authorList>
    </citation>
    <scope>NUCLEOTIDE SEQUENCE</scope>
</reference>
<proteinExistence type="predicted"/>
<protein>
    <submittedName>
        <fullName evidence="1">Uncharacterized protein</fullName>
    </submittedName>
</protein>
<evidence type="ECO:0000313" key="1">
    <source>
        <dbReference type="EMBL" id="PJE80147.1"/>
    </source>
</evidence>
<dbReference type="EMBL" id="NSIT01000030">
    <property type="protein sequence ID" value="PJE80147.1"/>
    <property type="molecule type" value="Genomic_DNA"/>
</dbReference>
<dbReference type="AlphaFoldDB" id="A0A2H9TAC5"/>
<sequence length="126" mass="15116">MLNDQTTPDKDGQKFMALLANEWRSYKDASGNYLNIQPHWAEQWQGIKMRGESIINYLHDHCHIRIFQVISWVNFSLTLTRQYLPIRDDDRKRPLFRSNFCFPDVCNTVFSPDSRIFRCRPARIHR</sequence>
<gene>
    <name evidence="1" type="ORF">CI610_00872</name>
</gene>
<accession>A0A2H9TAC5</accession>
<name>A0A2H9TAC5_9ZZZZ</name>
<organism evidence="1">
    <name type="scientific">invertebrate metagenome</name>
    <dbReference type="NCBI Taxonomy" id="1711999"/>
    <lineage>
        <taxon>unclassified sequences</taxon>
        <taxon>metagenomes</taxon>
        <taxon>organismal metagenomes</taxon>
    </lineage>
</organism>